<evidence type="ECO:0000313" key="2">
    <source>
        <dbReference type="Proteomes" id="UP001328107"/>
    </source>
</evidence>
<reference evidence="2" key="1">
    <citation type="submission" date="2022-10" db="EMBL/GenBank/DDBJ databases">
        <title>Genome assembly of Pristionchus species.</title>
        <authorList>
            <person name="Yoshida K."/>
            <person name="Sommer R.J."/>
        </authorList>
    </citation>
    <scope>NUCLEOTIDE SEQUENCE [LARGE SCALE GENOMIC DNA]</scope>
    <source>
        <strain evidence="2">RS5460</strain>
    </source>
</reference>
<dbReference type="EMBL" id="BTRK01000006">
    <property type="protein sequence ID" value="GMR60454.1"/>
    <property type="molecule type" value="Genomic_DNA"/>
</dbReference>
<organism evidence="1 2">
    <name type="scientific">Pristionchus mayeri</name>
    <dbReference type="NCBI Taxonomy" id="1317129"/>
    <lineage>
        <taxon>Eukaryota</taxon>
        <taxon>Metazoa</taxon>
        <taxon>Ecdysozoa</taxon>
        <taxon>Nematoda</taxon>
        <taxon>Chromadorea</taxon>
        <taxon>Rhabditida</taxon>
        <taxon>Rhabditina</taxon>
        <taxon>Diplogasteromorpha</taxon>
        <taxon>Diplogasteroidea</taxon>
        <taxon>Neodiplogasteridae</taxon>
        <taxon>Pristionchus</taxon>
    </lineage>
</organism>
<keyword evidence="2" id="KW-1185">Reference proteome</keyword>
<protein>
    <submittedName>
        <fullName evidence="1">Uncharacterized protein</fullName>
    </submittedName>
</protein>
<gene>
    <name evidence="1" type="ORF">PMAYCL1PPCAC_30649</name>
</gene>
<dbReference type="AlphaFoldDB" id="A0AAN5DC90"/>
<proteinExistence type="predicted"/>
<evidence type="ECO:0000313" key="1">
    <source>
        <dbReference type="EMBL" id="GMR60454.1"/>
    </source>
</evidence>
<sequence length="104" mass="11922">KRNDVEGINTRSAMKRVLVVVVVFSILSLAAAYPAYVYVDEPEVIEHIESPLTSERYDIRPRATKKNLIGPAVNGHMLKQPLLRFDILWRKFAPNSKRSIDQFI</sequence>
<name>A0AAN5DC90_9BILA</name>
<accession>A0AAN5DC90</accession>
<dbReference type="Proteomes" id="UP001328107">
    <property type="component" value="Unassembled WGS sequence"/>
</dbReference>
<feature type="non-terminal residue" evidence="1">
    <location>
        <position position="1"/>
    </location>
</feature>
<comment type="caution">
    <text evidence="1">The sequence shown here is derived from an EMBL/GenBank/DDBJ whole genome shotgun (WGS) entry which is preliminary data.</text>
</comment>